<dbReference type="GO" id="GO:0005509">
    <property type="term" value="F:calcium ion binding"/>
    <property type="evidence" value="ECO:0007669"/>
    <property type="project" value="InterPro"/>
</dbReference>
<dbReference type="FunFam" id="2.10.25.10:FF:000038">
    <property type="entry name" value="Fibrillin 2"/>
    <property type="match status" value="1"/>
</dbReference>
<keyword evidence="4" id="KW-1015">Disulfide bond</keyword>
<dbReference type="PROSITE" id="PS50026">
    <property type="entry name" value="EGF_3"/>
    <property type="match status" value="1"/>
</dbReference>
<reference evidence="7 8" key="1">
    <citation type="journal article" date="2018" name="Mol. Plant">
        <title>The genome of Artemisia annua provides insight into the evolution of Asteraceae family and artemisinin biosynthesis.</title>
        <authorList>
            <person name="Shen Q."/>
            <person name="Zhang L."/>
            <person name="Liao Z."/>
            <person name="Wang S."/>
            <person name="Yan T."/>
            <person name="Shi P."/>
            <person name="Liu M."/>
            <person name="Fu X."/>
            <person name="Pan Q."/>
            <person name="Wang Y."/>
            <person name="Lv Z."/>
            <person name="Lu X."/>
            <person name="Zhang F."/>
            <person name="Jiang W."/>
            <person name="Ma Y."/>
            <person name="Chen M."/>
            <person name="Hao X."/>
            <person name="Li L."/>
            <person name="Tang Y."/>
            <person name="Lv G."/>
            <person name="Zhou Y."/>
            <person name="Sun X."/>
            <person name="Brodelius P.E."/>
            <person name="Rose J.K.C."/>
            <person name="Tang K."/>
        </authorList>
    </citation>
    <scope>NUCLEOTIDE SEQUENCE [LARGE SCALE GENOMIC DNA]</scope>
    <source>
        <strain evidence="8">cv. Huhao1</strain>
        <tissue evidence="7">Leaf</tissue>
    </source>
</reference>
<dbReference type="SMART" id="SM00179">
    <property type="entry name" value="EGF_CA"/>
    <property type="match status" value="1"/>
</dbReference>
<proteinExistence type="predicted"/>
<dbReference type="PROSITE" id="PS00010">
    <property type="entry name" value="ASX_HYDROXYL"/>
    <property type="match status" value="1"/>
</dbReference>
<dbReference type="InterPro" id="IPR018097">
    <property type="entry name" value="EGF_Ca-bd_CS"/>
</dbReference>
<evidence type="ECO:0000256" key="4">
    <source>
        <dbReference type="ARBA" id="ARBA00023157"/>
    </source>
</evidence>
<evidence type="ECO:0000256" key="3">
    <source>
        <dbReference type="ARBA" id="ARBA00022737"/>
    </source>
</evidence>
<evidence type="ECO:0000256" key="2">
    <source>
        <dbReference type="ARBA" id="ARBA00022729"/>
    </source>
</evidence>
<dbReference type="OrthoDB" id="283575at2759"/>
<dbReference type="Gene3D" id="2.10.25.10">
    <property type="entry name" value="Laminin"/>
    <property type="match status" value="1"/>
</dbReference>
<evidence type="ECO:0000256" key="5">
    <source>
        <dbReference type="PROSITE-ProRule" id="PRU00076"/>
    </source>
</evidence>
<evidence type="ECO:0000256" key="1">
    <source>
        <dbReference type="ARBA" id="ARBA00022536"/>
    </source>
</evidence>
<evidence type="ECO:0000259" key="6">
    <source>
        <dbReference type="PROSITE" id="PS50026"/>
    </source>
</evidence>
<keyword evidence="3" id="KW-0677">Repeat</keyword>
<sequence>MLVTEWNDINECNDKSKFHCDGNCINTPGSYSCTCRPGYTGNATTPNGCQRDKGSNFPVMIFTLDKRQAKRIEGHLFNVEKFIKSNEFVRYVPNAHDFEHWSCISFRESSMAALFQDVFWLLLP</sequence>
<keyword evidence="8" id="KW-1185">Reference proteome</keyword>
<dbReference type="InterPro" id="IPR049883">
    <property type="entry name" value="NOTCH1_EGF-like"/>
</dbReference>
<organism evidence="7 8">
    <name type="scientific">Artemisia annua</name>
    <name type="common">Sweet wormwood</name>
    <dbReference type="NCBI Taxonomy" id="35608"/>
    <lineage>
        <taxon>Eukaryota</taxon>
        <taxon>Viridiplantae</taxon>
        <taxon>Streptophyta</taxon>
        <taxon>Embryophyta</taxon>
        <taxon>Tracheophyta</taxon>
        <taxon>Spermatophyta</taxon>
        <taxon>Magnoliopsida</taxon>
        <taxon>eudicotyledons</taxon>
        <taxon>Gunneridae</taxon>
        <taxon>Pentapetalae</taxon>
        <taxon>asterids</taxon>
        <taxon>campanulids</taxon>
        <taxon>Asterales</taxon>
        <taxon>Asteraceae</taxon>
        <taxon>Asteroideae</taxon>
        <taxon>Anthemideae</taxon>
        <taxon>Artemisiinae</taxon>
        <taxon>Artemisia</taxon>
    </lineage>
</organism>
<dbReference type="EMBL" id="PKPP01002793">
    <property type="protein sequence ID" value="PWA73075.1"/>
    <property type="molecule type" value="Genomic_DNA"/>
</dbReference>
<comment type="caution">
    <text evidence="7">The sequence shown here is derived from an EMBL/GenBank/DDBJ whole genome shotgun (WGS) entry which is preliminary data.</text>
</comment>
<accession>A0A2U1NHT3</accession>
<name>A0A2U1NHT3_ARTAN</name>
<dbReference type="SUPFAM" id="SSF57196">
    <property type="entry name" value="EGF/Laminin"/>
    <property type="match status" value="1"/>
</dbReference>
<protein>
    <submittedName>
        <fullName evidence="7">EGF-like domain-containing protein</fullName>
    </submittedName>
</protein>
<dbReference type="InterPro" id="IPR000152">
    <property type="entry name" value="EGF-type_Asp/Asn_hydroxyl_site"/>
</dbReference>
<feature type="domain" description="EGF-like" evidence="6">
    <location>
        <begin position="8"/>
        <end position="50"/>
    </location>
</feature>
<dbReference type="AlphaFoldDB" id="A0A2U1NHT3"/>
<evidence type="ECO:0000313" key="7">
    <source>
        <dbReference type="EMBL" id="PWA73075.1"/>
    </source>
</evidence>
<dbReference type="PROSITE" id="PS01187">
    <property type="entry name" value="EGF_CA"/>
    <property type="match status" value="1"/>
</dbReference>
<dbReference type="STRING" id="35608.A0A2U1NHT3"/>
<dbReference type="CDD" id="cd00054">
    <property type="entry name" value="EGF_CA"/>
    <property type="match status" value="1"/>
</dbReference>
<gene>
    <name evidence="7" type="ORF">CTI12_AA264390</name>
</gene>
<dbReference type="Pfam" id="PF07645">
    <property type="entry name" value="EGF_CA"/>
    <property type="match status" value="1"/>
</dbReference>
<evidence type="ECO:0000313" key="8">
    <source>
        <dbReference type="Proteomes" id="UP000245207"/>
    </source>
</evidence>
<dbReference type="InterPro" id="IPR001881">
    <property type="entry name" value="EGF-like_Ca-bd_dom"/>
</dbReference>
<comment type="caution">
    <text evidence="5">Lacks conserved residue(s) required for the propagation of feature annotation.</text>
</comment>
<keyword evidence="1 5" id="KW-0245">EGF-like domain</keyword>
<dbReference type="SMART" id="SM00181">
    <property type="entry name" value="EGF"/>
    <property type="match status" value="1"/>
</dbReference>
<dbReference type="Proteomes" id="UP000245207">
    <property type="component" value="Unassembled WGS sequence"/>
</dbReference>
<keyword evidence="2" id="KW-0732">Signal</keyword>
<dbReference type="InterPro" id="IPR000742">
    <property type="entry name" value="EGF"/>
</dbReference>